<dbReference type="PANTHER" id="PTHR43806">
    <property type="entry name" value="PEPTIDASE S8"/>
    <property type="match status" value="1"/>
</dbReference>
<dbReference type="SUPFAM" id="SSF82895">
    <property type="entry name" value="TSP-1 type 1 repeat"/>
    <property type="match status" value="2"/>
</dbReference>
<dbReference type="PANTHER" id="PTHR43806:SF11">
    <property type="entry name" value="CEREVISIN-RELATED"/>
    <property type="match status" value="1"/>
</dbReference>
<dbReference type="AlphaFoldDB" id="A0A7S2Z524"/>
<evidence type="ECO:0000256" key="8">
    <source>
        <dbReference type="PROSITE-ProRule" id="PRU01240"/>
    </source>
</evidence>
<dbReference type="Pfam" id="PF00090">
    <property type="entry name" value="TSP_1"/>
    <property type="match status" value="1"/>
</dbReference>
<evidence type="ECO:0000256" key="2">
    <source>
        <dbReference type="ARBA" id="ARBA00022670"/>
    </source>
</evidence>
<dbReference type="Pfam" id="PF19028">
    <property type="entry name" value="TSP1_spondin"/>
    <property type="match status" value="1"/>
</dbReference>
<evidence type="ECO:0000256" key="7">
    <source>
        <dbReference type="ARBA" id="ARBA00023180"/>
    </source>
</evidence>
<dbReference type="GO" id="GO:0004252">
    <property type="term" value="F:serine-type endopeptidase activity"/>
    <property type="evidence" value="ECO:0007669"/>
    <property type="project" value="UniProtKB-UniRule"/>
</dbReference>
<dbReference type="EMBL" id="HBHU01009058">
    <property type="protein sequence ID" value="CAE0022382.1"/>
    <property type="molecule type" value="Transcribed_RNA"/>
</dbReference>
<feature type="active site" description="Charge relay system" evidence="8">
    <location>
        <position position="53"/>
    </location>
</feature>
<evidence type="ECO:0000259" key="11">
    <source>
        <dbReference type="Pfam" id="PF19028"/>
    </source>
</evidence>
<dbReference type="GO" id="GO:0006508">
    <property type="term" value="P:proteolysis"/>
    <property type="evidence" value="ECO:0007669"/>
    <property type="project" value="UniProtKB-KW"/>
</dbReference>
<dbReference type="InterPro" id="IPR000884">
    <property type="entry name" value="TSP1_rpt"/>
</dbReference>
<reference evidence="12" key="1">
    <citation type="submission" date="2021-01" db="EMBL/GenBank/DDBJ databases">
        <authorList>
            <person name="Corre E."/>
            <person name="Pelletier E."/>
            <person name="Niang G."/>
            <person name="Scheremetjew M."/>
            <person name="Finn R."/>
            <person name="Kale V."/>
            <person name="Holt S."/>
            <person name="Cochrane G."/>
            <person name="Meng A."/>
            <person name="Brown T."/>
            <person name="Cohen L."/>
        </authorList>
    </citation>
    <scope>NUCLEOTIDE SEQUENCE</scope>
    <source>
        <strain evidence="12">RCC856</strain>
    </source>
</reference>
<evidence type="ECO:0000256" key="3">
    <source>
        <dbReference type="ARBA" id="ARBA00022729"/>
    </source>
</evidence>
<dbReference type="Pfam" id="PF00082">
    <property type="entry name" value="Peptidase_S8"/>
    <property type="match status" value="1"/>
</dbReference>
<dbReference type="SMART" id="SM00209">
    <property type="entry name" value="TSP1"/>
    <property type="match status" value="2"/>
</dbReference>
<accession>A0A7S2Z524</accession>
<evidence type="ECO:0000256" key="9">
    <source>
        <dbReference type="SAM" id="MobiDB-lite"/>
    </source>
</evidence>
<comment type="similarity">
    <text evidence="1 8">Belongs to the peptidase S8 family.</text>
</comment>
<keyword evidence="6" id="KW-1015">Disulfide bond</keyword>
<dbReference type="InterPro" id="IPR000209">
    <property type="entry name" value="Peptidase_S8/S53_dom"/>
</dbReference>
<dbReference type="InterPro" id="IPR022398">
    <property type="entry name" value="Peptidase_S8_His-AS"/>
</dbReference>
<dbReference type="CDD" id="cd04077">
    <property type="entry name" value="Peptidases_S8_PCSK9_ProteinaseK_like"/>
    <property type="match status" value="1"/>
</dbReference>
<dbReference type="InterPro" id="IPR034193">
    <property type="entry name" value="PCSK9_ProteinaseK-like"/>
</dbReference>
<proteinExistence type="inferred from homology"/>
<protein>
    <recommendedName>
        <fullName evidence="13">Subtilisin</fullName>
    </recommendedName>
</protein>
<dbReference type="InterPro" id="IPR036852">
    <property type="entry name" value="Peptidase_S8/S53_dom_sf"/>
</dbReference>
<dbReference type="PRINTS" id="PR00723">
    <property type="entry name" value="SUBTILISIN"/>
</dbReference>
<dbReference type="InterPro" id="IPR044004">
    <property type="entry name" value="TSP1_spondin_dom"/>
</dbReference>
<dbReference type="PROSITE" id="PS50092">
    <property type="entry name" value="TSP1"/>
    <property type="match status" value="2"/>
</dbReference>
<feature type="domain" description="Spondin-like TSP1" evidence="11">
    <location>
        <begin position="614"/>
        <end position="665"/>
    </location>
</feature>
<feature type="active site" description="Charge relay system" evidence="8">
    <location>
        <position position="238"/>
    </location>
</feature>
<feature type="domain" description="Peptidase S8/S53" evidence="10">
    <location>
        <begin position="44"/>
        <end position="274"/>
    </location>
</feature>
<evidence type="ECO:0000256" key="6">
    <source>
        <dbReference type="ARBA" id="ARBA00023157"/>
    </source>
</evidence>
<feature type="active site" description="Charge relay system" evidence="8">
    <location>
        <position position="86"/>
    </location>
</feature>
<dbReference type="PROSITE" id="PS00137">
    <property type="entry name" value="SUBTILASE_HIS"/>
    <property type="match status" value="1"/>
</dbReference>
<keyword evidence="7" id="KW-0325">Glycoprotein</keyword>
<keyword evidence="5 8" id="KW-0720">Serine protease</keyword>
<sequence>MDTLAHSFGAKKRVQSVSSRLWGLDRIDQSFLPLDQSFHVTATGKGVHLYLLDTGIRYSHVDFAGRILDGIDIIDGDWDPWDEYGHGTHIAGTAAGTKFGVAKDAYIHPVRVLGRDGSGAWSGIIKGLNWIAMNHKKPAAAVLSLGGHKSWSVNRAVQSLIDAGVTVVVAAGNSHKDACQFSPASVPSAITVSSTDRYDHISSFANYGACVDIFAPGTDIMSTWNRKDYDTSLSSGTSMACPHVLGAVALHLENHPNDTPQQVRSTLIKAATQVPIRGNPENTPNLFLNIADLPCAEVTDCVAGPWEEWSACPANTCGARYQTRRRKVVERQRCGGEPCVLEEQRYCGEGPKCPATAFASQLFASEGAFDMEYKTLEYRVFSDNAYSACLVDSRKPLLEPLSGEGKWQRLDLEDDSAAYVDVVGKTGRKVLFYGQEYGGIWVGSNGYITFEKPDNAKKASWDEHFSQPRISLLFADLKPNLKSGSVKYSFRPANRPNRVVVTYDHLHDYCTWYGCYGSNTAQAVIFFDGERKGDIILGFRSISTASAPIITGLSPGLKGNVQATHPHLQRELSSLNGTCEGKMQSDKRDTLLVSSILDKGSQKVRPSSVAAADCEVGEWGPWSECDKPCGGGKRRRARDVRSPSKEQVASCPARSEDESCNTQDCLSVSDFFGLP</sequence>
<name>A0A7S2Z524_9CHLO</name>
<dbReference type="InterPro" id="IPR015500">
    <property type="entry name" value="Peptidase_S8_subtilisin-rel"/>
</dbReference>
<feature type="region of interest" description="Disordered" evidence="9">
    <location>
        <begin position="629"/>
        <end position="660"/>
    </location>
</feature>
<dbReference type="InterPro" id="IPR036383">
    <property type="entry name" value="TSP1_rpt_sf"/>
</dbReference>
<dbReference type="PROSITE" id="PS51892">
    <property type="entry name" value="SUBTILASE"/>
    <property type="match status" value="1"/>
</dbReference>
<evidence type="ECO:0000259" key="10">
    <source>
        <dbReference type="Pfam" id="PF00082"/>
    </source>
</evidence>
<dbReference type="Gene3D" id="3.40.50.200">
    <property type="entry name" value="Peptidase S8/S53 domain"/>
    <property type="match status" value="1"/>
</dbReference>
<evidence type="ECO:0000313" key="12">
    <source>
        <dbReference type="EMBL" id="CAE0022382.1"/>
    </source>
</evidence>
<evidence type="ECO:0008006" key="13">
    <source>
        <dbReference type="Google" id="ProtNLM"/>
    </source>
</evidence>
<gene>
    <name evidence="12" type="ORF">CLAU1311_LOCUS5897</name>
</gene>
<dbReference type="InterPro" id="IPR050131">
    <property type="entry name" value="Peptidase_S8_subtilisin-like"/>
</dbReference>
<evidence type="ECO:0000256" key="4">
    <source>
        <dbReference type="ARBA" id="ARBA00022801"/>
    </source>
</evidence>
<dbReference type="Gene3D" id="2.20.100.10">
    <property type="entry name" value="Thrombospondin type-1 (TSP1) repeat"/>
    <property type="match status" value="2"/>
</dbReference>
<organism evidence="12">
    <name type="scientific">Chloropicon laureae</name>
    <dbReference type="NCBI Taxonomy" id="464258"/>
    <lineage>
        <taxon>Eukaryota</taxon>
        <taxon>Viridiplantae</taxon>
        <taxon>Chlorophyta</taxon>
        <taxon>Chloropicophyceae</taxon>
        <taxon>Chloropicales</taxon>
        <taxon>Chloropicaceae</taxon>
        <taxon>Chloropicon</taxon>
    </lineage>
</organism>
<dbReference type="GO" id="GO:0005615">
    <property type="term" value="C:extracellular space"/>
    <property type="evidence" value="ECO:0007669"/>
    <property type="project" value="TreeGrafter"/>
</dbReference>
<evidence type="ECO:0000256" key="5">
    <source>
        <dbReference type="ARBA" id="ARBA00022825"/>
    </source>
</evidence>
<evidence type="ECO:0000256" key="1">
    <source>
        <dbReference type="ARBA" id="ARBA00011073"/>
    </source>
</evidence>
<dbReference type="SUPFAM" id="SSF52743">
    <property type="entry name" value="Subtilisin-like"/>
    <property type="match status" value="1"/>
</dbReference>
<dbReference type="FunFam" id="3.40.50.200:FF:000014">
    <property type="entry name" value="Proteinase K"/>
    <property type="match status" value="1"/>
</dbReference>
<keyword evidence="4 8" id="KW-0378">Hydrolase</keyword>
<keyword evidence="2 8" id="KW-0645">Protease</keyword>
<keyword evidence="3" id="KW-0732">Signal</keyword>